<protein>
    <submittedName>
        <fullName evidence="2">Uncharacterized protein</fullName>
    </submittedName>
</protein>
<sequence length="368" mass="38734">MGMRRTALLLASTALALLLSCEVALAQEAPQGTLDASCQTTTDATFDQSYGRKMAETFTAGRSGKLTTIQGPVYVNNGDGLVQITTVDSLTGAPTNNALASTTLPSSFEGGFVNFEPRGAASVVAGRRYALVAQAPPTGYLGWSGRSSGSPCSSTQIWGEMSENVWRTDYWSSSSNDLIFATYVSPPDTEITSSPTAFANSDYASFSFSSDWTPSGGEAASFQCSLDGSGFGGCESPKSYFNLPQGPHLFKVRSSASYENPDPTPAEAEFFVDTVRSTGKVVINGGRAYTTSRDATLQLGASDPAPASGVASMRLRNAGGAWTAWQTYAESKGWKLTRGAGKKTVYAQYRDAAGNLSASTSDSITYRP</sequence>
<gene>
    <name evidence="2" type="ORF">AVDCRST_MAG28-2355</name>
</gene>
<proteinExistence type="predicted"/>
<reference evidence="2" key="1">
    <citation type="submission" date="2020-02" db="EMBL/GenBank/DDBJ databases">
        <authorList>
            <person name="Meier V. D."/>
        </authorList>
    </citation>
    <scope>NUCLEOTIDE SEQUENCE</scope>
    <source>
        <strain evidence="2">AVDCRST_MAG28</strain>
    </source>
</reference>
<organism evidence="2">
    <name type="scientific">uncultured Rubrobacteraceae bacterium</name>
    <dbReference type="NCBI Taxonomy" id="349277"/>
    <lineage>
        <taxon>Bacteria</taxon>
        <taxon>Bacillati</taxon>
        <taxon>Actinomycetota</taxon>
        <taxon>Rubrobacteria</taxon>
        <taxon>Rubrobacterales</taxon>
        <taxon>Rubrobacteraceae</taxon>
        <taxon>environmental samples</taxon>
    </lineage>
</organism>
<keyword evidence="1" id="KW-0732">Signal</keyword>
<evidence type="ECO:0000256" key="1">
    <source>
        <dbReference type="SAM" id="SignalP"/>
    </source>
</evidence>
<feature type="signal peptide" evidence="1">
    <location>
        <begin position="1"/>
        <end position="26"/>
    </location>
</feature>
<accession>A0A6J4R2K7</accession>
<dbReference type="EMBL" id="CADCVE010000049">
    <property type="protein sequence ID" value="CAA9455308.1"/>
    <property type="molecule type" value="Genomic_DNA"/>
</dbReference>
<name>A0A6J4R2K7_9ACTN</name>
<dbReference type="AlphaFoldDB" id="A0A6J4R2K7"/>
<feature type="chain" id="PRO_5026990573" evidence="1">
    <location>
        <begin position="27"/>
        <end position="368"/>
    </location>
</feature>
<dbReference type="PROSITE" id="PS51257">
    <property type="entry name" value="PROKAR_LIPOPROTEIN"/>
    <property type="match status" value="1"/>
</dbReference>
<evidence type="ECO:0000313" key="2">
    <source>
        <dbReference type="EMBL" id="CAA9455308.1"/>
    </source>
</evidence>